<dbReference type="Proteomes" id="UP001295684">
    <property type="component" value="Unassembled WGS sequence"/>
</dbReference>
<evidence type="ECO:0000313" key="3">
    <source>
        <dbReference type="Proteomes" id="UP001295684"/>
    </source>
</evidence>
<dbReference type="PROSITE" id="PS51257">
    <property type="entry name" value="PROKAR_LIPOPROTEIN"/>
    <property type="match status" value="1"/>
</dbReference>
<feature type="chain" id="PRO_5042187838" evidence="1">
    <location>
        <begin position="25"/>
        <end position="229"/>
    </location>
</feature>
<keyword evidence="3" id="KW-1185">Reference proteome</keyword>
<evidence type="ECO:0000256" key="1">
    <source>
        <dbReference type="SAM" id="SignalP"/>
    </source>
</evidence>
<accession>A0AAD1UC47</accession>
<sequence>MDIKTGNTLSIWLWIMNFVFLSFSSTSSSCESAKPLKVLTNAAKAIPLILNSVLVSSSGTIRDISFETISSCCSRGTSGLRALMNKASHLIPASWTCGCSSITPDAASCRTSCLFSLNACLHASDIIDNNEYPACLIFQSGSLIEDLIASVQLSKIRDCPIEVENSSSLLLAIPYFNVSSLYCLISSEDKCNHCSSSARGTLHRSEKQVVKNVLMNLLLLLTSTCNNDA</sequence>
<organism evidence="2 3">
    <name type="scientific">Euplotes crassus</name>
    <dbReference type="NCBI Taxonomy" id="5936"/>
    <lineage>
        <taxon>Eukaryota</taxon>
        <taxon>Sar</taxon>
        <taxon>Alveolata</taxon>
        <taxon>Ciliophora</taxon>
        <taxon>Intramacronucleata</taxon>
        <taxon>Spirotrichea</taxon>
        <taxon>Hypotrichia</taxon>
        <taxon>Euplotida</taxon>
        <taxon>Euplotidae</taxon>
        <taxon>Moneuplotes</taxon>
    </lineage>
</organism>
<keyword evidence="1" id="KW-0732">Signal</keyword>
<gene>
    <name evidence="2" type="ORF">ECRASSUSDP1_LOCUS6575</name>
</gene>
<feature type="signal peptide" evidence="1">
    <location>
        <begin position="1"/>
        <end position="24"/>
    </location>
</feature>
<dbReference type="AlphaFoldDB" id="A0AAD1UC47"/>
<name>A0AAD1UC47_EUPCR</name>
<protein>
    <submittedName>
        <fullName evidence="2">Uncharacterized protein</fullName>
    </submittedName>
</protein>
<reference evidence="2" key="1">
    <citation type="submission" date="2023-07" db="EMBL/GenBank/DDBJ databases">
        <authorList>
            <consortium name="AG Swart"/>
            <person name="Singh M."/>
            <person name="Singh A."/>
            <person name="Seah K."/>
            <person name="Emmerich C."/>
        </authorList>
    </citation>
    <scope>NUCLEOTIDE SEQUENCE</scope>
    <source>
        <strain evidence="2">DP1</strain>
    </source>
</reference>
<proteinExistence type="predicted"/>
<comment type="caution">
    <text evidence="2">The sequence shown here is derived from an EMBL/GenBank/DDBJ whole genome shotgun (WGS) entry which is preliminary data.</text>
</comment>
<dbReference type="EMBL" id="CAMPGE010006382">
    <property type="protein sequence ID" value="CAI2365225.1"/>
    <property type="molecule type" value="Genomic_DNA"/>
</dbReference>
<evidence type="ECO:0000313" key="2">
    <source>
        <dbReference type="EMBL" id="CAI2365225.1"/>
    </source>
</evidence>